<name>A0ACC3ZF34_COLTU</name>
<evidence type="ECO:0000313" key="1">
    <source>
        <dbReference type="EMBL" id="KAL0942725.1"/>
    </source>
</evidence>
<comment type="caution">
    <text evidence="1">The sequence shown here is derived from an EMBL/GenBank/DDBJ whole genome shotgun (WGS) entry which is preliminary data.</text>
</comment>
<organism evidence="1 2">
    <name type="scientific">Colletotrichum truncatum</name>
    <name type="common">Anthracnose fungus</name>
    <name type="synonym">Colletotrichum capsici</name>
    <dbReference type="NCBI Taxonomy" id="5467"/>
    <lineage>
        <taxon>Eukaryota</taxon>
        <taxon>Fungi</taxon>
        <taxon>Dikarya</taxon>
        <taxon>Ascomycota</taxon>
        <taxon>Pezizomycotina</taxon>
        <taxon>Sordariomycetes</taxon>
        <taxon>Hypocreomycetidae</taxon>
        <taxon>Glomerellales</taxon>
        <taxon>Glomerellaceae</taxon>
        <taxon>Colletotrichum</taxon>
        <taxon>Colletotrichum truncatum species complex</taxon>
    </lineage>
</organism>
<proteinExistence type="predicted"/>
<reference evidence="1 2" key="1">
    <citation type="journal article" date="2020" name="Phytopathology">
        <title>Genome Sequence Resources of Colletotrichum truncatum, C. plurivorum, C. musicola, and C. sojae: Four Species Pathogenic to Soybean (Glycine max).</title>
        <authorList>
            <person name="Rogerio F."/>
            <person name="Boufleur T.R."/>
            <person name="Ciampi-Guillardi M."/>
            <person name="Sukno S.A."/>
            <person name="Thon M.R."/>
            <person name="Massola Junior N.S."/>
            <person name="Baroncelli R."/>
        </authorList>
    </citation>
    <scope>NUCLEOTIDE SEQUENCE [LARGE SCALE GENOMIC DNA]</scope>
    <source>
        <strain evidence="1 2">CMES1059</strain>
    </source>
</reference>
<sequence>MDLPMDMLVAECQRLQLTLAPAGQTVRHFIAAYPDAKVQLSPLLEELLGLPNVVLKLERDVGECAGENGLLHMIRGVPDVCIENIRQIESVLSEPSRHGRDALRTLAEQATALASFLVIGRRALNLAVTALELVNNLRRAERNGESPPYEASSILHEITAIQNLLNEQTSSQQNARLLRQLHGPNGSSVSIQQLHNITIGGFLDLLKSFCEQQSGTTSTLEVARISVAGSSTSIPPPNISPHSEVDARYLAPNLLPAAPSAVNFKHIGKVVMNLEKEPQDIKFMPGNPAIFAVSNFHKDVALFDANTGQRKKELKGVKGVQLVVSPSSDVMALTVEHPDESLLKQKPIPLSHDFVHFQKPALYVFDTPRGPAPATRRFFLQWHDIRAFSFSPDGSLLAVKGVKNRVEIIHSAKGSGYGVVRSHTDEVTHAEFTADGERIVTMSRDGTLRVTHVQSLRSIAKLEMDNWRNPLQLAVSTVGIIASIWGRTVTIWDYDTGVMDSYNFDTARGSEGWPLAISPDLRWVASRTDDGADVTDLATGKVMYSARLETGFVSSATFSHDGKYLVFGRCMNGHHGKPDSGVLNVWEIQA</sequence>
<keyword evidence="2" id="KW-1185">Reference proteome</keyword>
<protein>
    <submittedName>
        <fullName evidence="1">Ribosome assembly protein 4</fullName>
    </submittedName>
</protein>
<accession>A0ACC3ZF34</accession>
<evidence type="ECO:0000313" key="2">
    <source>
        <dbReference type="Proteomes" id="UP000805649"/>
    </source>
</evidence>
<dbReference type="EMBL" id="VUJX02000001">
    <property type="protein sequence ID" value="KAL0942725.1"/>
    <property type="molecule type" value="Genomic_DNA"/>
</dbReference>
<gene>
    <name evidence="1" type="ORF">CTRU02_200611</name>
</gene>
<dbReference type="Proteomes" id="UP000805649">
    <property type="component" value="Unassembled WGS sequence"/>
</dbReference>